<evidence type="ECO:0000313" key="1">
    <source>
        <dbReference type="EMBL" id="RMC14250.1"/>
    </source>
</evidence>
<sequence>MDAIFQDHHDPGTTLGLVEIHGILIDLLLKLVQVSLDGNLSSCIDCSTQFHVTCKPSGNVLDLTVYVIEKDAEDH</sequence>
<evidence type="ECO:0000313" key="2">
    <source>
        <dbReference type="Proteomes" id="UP000269221"/>
    </source>
</evidence>
<name>A0A3M0KU05_HIRRU</name>
<reference evidence="1 2" key="1">
    <citation type="submission" date="2018-07" db="EMBL/GenBank/DDBJ databases">
        <title>A high quality draft genome assembly of the barn swallow (H. rustica rustica).</title>
        <authorList>
            <person name="Formenti G."/>
            <person name="Chiara M."/>
            <person name="Poveda L."/>
            <person name="Francoijs K.-J."/>
            <person name="Bonisoli-Alquati A."/>
            <person name="Canova L."/>
            <person name="Gianfranceschi L."/>
            <person name="Horner D.S."/>
            <person name="Saino N."/>
        </authorList>
    </citation>
    <scope>NUCLEOTIDE SEQUENCE [LARGE SCALE GENOMIC DNA]</scope>
    <source>
        <strain evidence="1">Chelidonia</strain>
        <tissue evidence="1">Blood</tissue>
    </source>
</reference>
<organism evidence="1 2">
    <name type="scientific">Hirundo rustica rustica</name>
    <dbReference type="NCBI Taxonomy" id="333673"/>
    <lineage>
        <taxon>Eukaryota</taxon>
        <taxon>Metazoa</taxon>
        <taxon>Chordata</taxon>
        <taxon>Craniata</taxon>
        <taxon>Vertebrata</taxon>
        <taxon>Euteleostomi</taxon>
        <taxon>Archelosauria</taxon>
        <taxon>Archosauria</taxon>
        <taxon>Dinosauria</taxon>
        <taxon>Saurischia</taxon>
        <taxon>Theropoda</taxon>
        <taxon>Coelurosauria</taxon>
        <taxon>Aves</taxon>
        <taxon>Neognathae</taxon>
        <taxon>Neoaves</taxon>
        <taxon>Telluraves</taxon>
        <taxon>Australaves</taxon>
        <taxon>Passeriformes</taxon>
        <taxon>Sylvioidea</taxon>
        <taxon>Hirundinidae</taxon>
        <taxon>Hirundo</taxon>
    </lineage>
</organism>
<dbReference type="AlphaFoldDB" id="A0A3M0KU05"/>
<keyword evidence="2" id="KW-1185">Reference proteome</keyword>
<accession>A0A3M0KU05</accession>
<proteinExistence type="predicted"/>
<dbReference type="Proteomes" id="UP000269221">
    <property type="component" value="Unassembled WGS sequence"/>
</dbReference>
<protein>
    <submittedName>
        <fullName evidence="1">Uncharacterized protein</fullName>
    </submittedName>
</protein>
<dbReference type="OrthoDB" id="9393482at2759"/>
<gene>
    <name evidence="1" type="ORF">DUI87_09341</name>
</gene>
<dbReference type="EMBL" id="QRBI01000105">
    <property type="protein sequence ID" value="RMC14250.1"/>
    <property type="molecule type" value="Genomic_DNA"/>
</dbReference>
<comment type="caution">
    <text evidence="1">The sequence shown here is derived from an EMBL/GenBank/DDBJ whole genome shotgun (WGS) entry which is preliminary data.</text>
</comment>